<comment type="similarity">
    <text evidence="1">Belongs to the flavoredoxin family.</text>
</comment>
<gene>
    <name evidence="3" type="ORF">PYTT_1085</name>
</gene>
<accession>A0A1C7PDE4</accession>
<feature type="domain" description="Flavin reductase like" evidence="2">
    <location>
        <begin position="19"/>
        <end position="167"/>
    </location>
</feature>
<evidence type="ECO:0000313" key="4">
    <source>
        <dbReference type="Proteomes" id="UP000176204"/>
    </source>
</evidence>
<dbReference type="Gene3D" id="2.30.110.10">
    <property type="entry name" value="Electron Transport, Fmn-binding Protein, Chain A"/>
    <property type="match status" value="1"/>
</dbReference>
<protein>
    <submittedName>
        <fullName evidence="3">Fmn-binding split barrel</fullName>
    </submittedName>
</protein>
<keyword evidence="4" id="KW-1185">Reference proteome</keyword>
<dbReference type="EMBL" id="LT629973">
    <property type="protein sequence ID" value="SEH83352.1"/>
    <property type="molecule type" value="Genomic_DNA"/>
</dbReference>
<dbReference type="PANTHER" id="PTHR43567">
    <property type="entry name" value="FLAVOREDOXIN-RELATED-RELATED"/>
    <property type="match status" value="1"/>
</dbReference>
<dbReference type="KEGG" id="agl:PYTT_1085"/>
<dbReference type="STRING" id="1679444.PYTT_1085"/>
<evidence type="ECO:0000313" key="3">
    <source>
        <dbReference type="EMBL" id="SEH83352.1"/>
    </source>
</evidence>
<dbReference type="PANTHER" id="PTHR43567:SF5">
    <property type="entry name" value="HYPOTHETICAL CYTOSOLIC PROTEIN"/>
    <property type="match status" value="1"/>
</dbReference>
<sequence length="168" mass="19171">MKKIKATEITQNAISLIGAQWMLVTAGTPDAYNTMTANWGGIGFLWNKPVAYIFIRPNRHTYQYIEQQEKLTLSFMGETYRQALKICGTQSGRDIDKMKEAGLSPWITENGNIAIADADLVIECRKLYSDMIRPENFLDSAPIDTWYGEDDPMHRLYIVEITGVWARN</sequence>
<dbReference type="SUPFAM" id="SSF50475">
    <property type="entry name" value="FMN-binding split barrel"/>
    <property type="match status" value="1"/>
</dbReference>
<reference evidence="4" key="1">
    <citation type="submission" date="2016-09" db="EMBL/GenBank/DDBJ databases">
        <authorList>
            <person name="Koehorst J."/>
        </authorList>
    </citation>
    <scope>NUCLEOTIDE SEQUENCE [LARGE SCALE GENOMIC DNA]</scope>
</reference>
<dbReference type="InterPro" id="IPR002563">
    <property type="entry name" value="Flavin_Rdtase-like_dom"/>
</dbReference>
<dbReference type="GO" id="GO:0016646">
    <property type="term" value="F:oxidoreductase activity, acting on the CH-NH group of donors, NAD or NADP as acceptor"/>
    <property type="evidence" value="ECO:0007669"/>
    <property type="project" value="UniProtKB-ARBA"/>
</dbReference>
<dbReference type="GO" id="GO:0010181">
    <property type="term" value="F:FMN binding"/>
    <property type="evidence" value="ECO:0007669"/>
    <property type="project" value="InterPro"/>
</dbReference>
<proteinExistence type="inferred from homology"/>
<dbReference type="InterPro" id="IPR052174">
    <property type="entry name" value="Flavoredoxin"/>
</dbReference>
<name>A0A1C7PDE4_9BACT</name>
<dbReference type="AlphaFoldDB" id="A0A1C7PDE4"/>
<dbReference type="InterPro" id="IPR012349">
    <property type="entry name" value="Split_barrel_FMN-bd"/>
</dbReference>
<evidence type="ECO:0000259" key="2">
    <source>
        <dbReference type="Pfam" id="PF01613"/>
    </source>
</evidence>
<dbReference type="OrthoDB" id="9791490at2"/>
<evidence type="ECO:0000256" key="1">
    <source>
        <dbReference type="ARBA" id="ARBA00038054"/>
    </source>
</evidence>
<dbReference type="Proteomes" id="UP000176204">
    <property type="component" value="Chromosome I"/>
</dbReference>
<dbReference type="Pfam" id="PF01613">
    <property type="entry name" value="Flavin_Reduct"/>
    <property type="match status" value="1"/>
</dbReference>
<dbReference type="RefSeq" id="WP_067774024.1">
    <property type="nucleotide sequence ID" value="NZ_LIGX01000017.1"/>
</dbReference>
<organism evidence="3 4">
    <name type="scientific">Akkermansia glycaniphila</name>
    <dbReference type="NCBI Taxonomy" id="1679444"/>
    <lineage>
        <taxon>Bacteria</taxon>
        <taxon>Pseudomonadati</taxon>
        <taxon>Verrucomicrobiota</taxon>
        <taxon>Verrucomicrobiia</taxon>
        <taxon>Verrucomicrobiales</taxon>
        <taxon>Akkermansiaceae</taxon>
        <taxon>Akkermansia</taxon>
    </lineage>
</organism>
<dbReference type="PATRIC" id="fig|1679444.3.peg.2350"/>